<evidence type="ECO:0000256" key="1">
    <source>
        <dbReference type="ARBA" id="ARBA00005801"/>
    </source>
</evidence>
<dbReference type="PANTHER" id="PTHR30487:SF0">
    <property type="entry name" value="PREPILIN LEADER PEPTIDASE_N-METHYLTRANSFERASE-RELATED"/>
    <property type="match status" value="1"/>
</dbReference>
<keyword evidence="2" id="KW-0472">Membrane</keyword>
<evidence type="ECO:0000256" key="2">
    <source>
        <dbReference type="SAM" id="Phobius"/>
    </source>
</evidence>
<comment type="caution">
    <text evidence="4">The sequence shown here is derived from an EMBL/GenBank/DDBJ whole genome shotgun (WGS) entry which is preliminary data.</text>
</comment>
<dbReference type="Proteomes" id="UP000885672">
    <property type="component" value="Unassembled WGS sequence"/>
</dbReference>
<dbReference type="AlphaFoldDB" id="A0A7V0T4S5"/>
<sequence length="186" mass="19999">MGWTGPLRLLGVADFCLLALLALCLYTDIRWKKIPNWATLPAVALGLGLNGIAGGWVGLRDSAIGLGVGFGALFLLFALGWMGGGDVKLMAAIGALMGFPFVLSALVYSVLVGGFIGLAVLVWRRRFFRTMKSIGLFLFGRLARAAPKYELDRQAMEPIPFGIAIVIGTVWAGVMTRFGEPLWPLL</sequence>
<dbReference type="GO" id="GO:0005886">
    <property type="term" value="C:plasma membrane"/>
    <property type="evidence" value="ECO:0007669"/>
    <property type="project" value="TreeGrafter"/>
</dbReference>
<feature type="transmembrane region" description="Helical" evidence="2">
    <location>
        <begin position="63"/>
        <end position="82"/>
    </location>
</feature>
<feature type="transmembrane region" description="Helical" evidence="2">
    <location>
        <begin position="158"/>
        <end position="178"/>
    </location>
</feature>
<evidence type="ECO:0000259" key="3">
    <source>
        <dbReference type="Pfam" id="PF01478"/>
    </source>
</evidence>
<dbReference type="Pfam" id="PF01478">
    <property type="entry name" value="Peptidase_A24"/>
    <property type="match status" value="1"/>
</dbReference>
<dbReference type="GO" id="GO:0004190">
    <property type="term" value="F:aspartic-type endopeptidase activity"/>
    <property type="evidence" value="ECO:0007669"/>
    <property type="project" value="InterPro"/>
</dbReference>
<feature type="domain" description="Prepilin type IV endopeptidase peptidase" evidence="3">
    <location>
        <begin position="16"/>
        <end position="118"/>
    </location>
</feature>
<feature type="transmembrane region" description="Helical" evidence="2">
    <location>
        <begin position="6"/>
        <end position="26"/>
    </location>
</feature>
<keyword evidence="2" id="KW-1133">Transmembrane helix</keyword>
<reference evidence="4" key="1">
    <citation type="journal article" date="2020" name="mSystems">
        <title>Genome- and Community-Level Interaction Insights into Carbon Utilization and Element Cycling Functions of Hydrothermarchaeota in Hydrothermal Sediment.</title>
        <authorList>
            <person name="Zhou Z."/>
            <person name="Liu Y."/>
            <person name="Xu W."/>
            <person name="Pan J."/>
            <person name="Luo Z.H."/>
            <person name="Li M."/>
        </authorList>
    </citation>
    <scope>NUCLEOTIDE SEQUENCE [LARGE SCALE GENOMIC DNA]</scope>
    <source>
        <strain evidence="4">SpSt-1182</strain>
    </source>
</reference>
<dbReference type="InterPro" id="IPR000045">
    <property type="entry name" value="Prepilin_IV_endopep_pep"/>
</dbReference>
<organism evidence="4">
    <name type="scientific">candidate division WOR-3 bacterium</name>
    <dbReference type="NCBI Taxonomy" id="2052148"/>
    <lineage>
        <taxon>Bacteria</taxon>
        <taxon>Bacteria division WOR-3</taxon>
    </lineage>
</organism>
<comment type="similarity">
    <text evidence="1">Belongs to the peptidase A24 family.</text>
</comment>
<gene>
    <name evidence="4" type="ORF">ENN51_02700</name>
</gene>
<dbReference type="Gene3D" id="1.20.120.1220">
    <property type="match status" value="1"/>
</dbReference>
<dbReference type="EMBL" id="DSBX01000105">
    <property type="protein sequence ID" value="HDQ99182.1"/>
    <property type="molecule type" value="Genomic_DNA"/>
</dbReference>
<feature type="transmembrane region" description="Helical" evidence="2">
    <location>
        <begin position="89"/>
        <end position="121"/>
    </location>
</feature>
<accession>A0A7V0T4S5</accession>
<feature type="transmembrane region" description="Helical" evidence="2">
    <location>
        <begin position="38"/>
        <end position="57"/>
    </location>
</feature>
<evidence type="ECO:0000313" key="4">
    <source>
        <dbReference type="EMBL" id="HDQ99182.1"/>
    </source>
</evidence>
<dbReference type="InterPro" id="IPR050882">
    <property type="entry name" value="Prepilin_peptidase/N-MTase"/>
</dbReference>
<proteinExistence type="inferred from homology"/>
<protein>
    <submittedName>
        <fullName evidence="4">Prepilin peptidase</fullName>
    </submittedName>
</protein>
<dbReference type="PANTHER" id="PTHR30487">
    <property type="entry name" value="TYPE 4 PREPILIN-LIKE PROTEINS LEADER PEPTIDE-PROCESSING ENZYME"/>
    <property type="match status" value="1"/>
</dbReference>
<dbReference type="GO" id="GO:0006465">
    <property type="term" value="P:signal peptide processing"/>
    <property type="evidence" value="ECO:0007669"/>
    <property type="project" value="TreeGrafter"/>
</dbReference>
<name>A0A7V0T4S5_UNCW3</name>
<keyword evidence="2" id="KW-0812">Transmembrane</keyword>